<dbReference type="Pfam" id="PF04333">
    <property type="entry name" value="MlaA"/>
    <property type="match status" value="1"/>
</dbReference>
<dbReference type="InterPro" id="IPR007428">
    <property type="entry name" value="MlaA"/>
</dbReference>
<evidence type="ECO:0000313" key="5">
    <source>
        <dbReference type="Proteomes" id="UP001165383"/>
    </source>
</evidence>
<dbReference type="Proteomes" id="UP001165383">
    <property type="component" value="Unassembled WGS sequence"/>
</dbReference>
<feature type="compositionally biased region" description="Polar residues" evidence="3">
    <location>
        <begin position="59"/>
        <end position="71"/>
    </location>
</feature>
<dbReference type="PANTHER" id="PTHR30035:SF3">
    <property type="entry name" value="INTERMEMBRANE PHOSPHOLIPID TRANSPORT SYSTEM LIPOPROTEIN MLAA"/>
    <property type="match status" value="1"/>
</dbReference>
<comment type="similarity">
    <text evidence="1">Belongs to the MlaA family.</text>
</comment>
<evidence type="ECO:0000256" key="3">
    <source>
        <dbReference type="SAM" id="MobiDB-lite"/>
    </source>
</evidence>
<comment type="caution">
    <text evidence="4">The sequence shown here is derived from an EMBL/GenBank/DDBJ whole genome shotgun (WGS) entry which is preliminary data.</text>
</comment>
<reference evidence="4" key="1">
    <citation type="submission" date="2022-05" db="EMBL/GenBank/DDBJ databases">
        <authorList>
            <person name="Jo J.-H."/>
            <person name="Im W.-T."/>
        </authorList>
    </citation>
    <scope>NUCLEOTIDE SEQUENCE</scope>
    <source>
        <strain evidence="4">RB56-2</strain>
    </source>
</reference>
<evidence type="ECO:0000256" key="1">
    <source>
        <dbReference type="ARBA" id="ARBA00010634"/>
    </source>
</evidence>
<feature type="region of interest" description="Disordered" evidence="3">
    <location>
        <begin position="52"/>
        <end position="95"/>
    </location>
</feature>
<feature type="region of interest" description="Disordered" evidence="3">
    <location>
        <begin position="318"/>
        <end position="363"/>
    </location>
</feature>
<keyword evidence="4" id="KW-0449">Lipoprotein</keyword>
<dbReference type="EMBL" id="JAMGBB010000001">
    <property type="protein sequence ID" value="MCL6741469.1"/>
    <property type="molecule type" value="Genomic_DNA"/>
</dbReference>
<name>A0ABT0SAN4_9SPHN</name>
<feature type="compositionally biased region" description="Pro residues" evidence="3">
    <location>
        <begin position="323"/>
        <end position="337"/>
    </location>
</feature>
<evidence type="ECO:0000256" key="2">
    <source>
        <dbReference type="ARBA" id="ARBA00022729"/>
    </source>
</evidence>
<accession>A0ABT0SAN4</accession>
<proteinExistence type="inferred from homology"/>
<protein>
    <submittedName>
        <fullName evidence="4">MlaA family lipoprotein</fullName>
    </submittedName>
</protein>
<evidence type="ECO:0000313" key="4">
    <source>
        <dbReference type="EMBL" id="MCL6741469.1"/>
    </source>
</evidence>
<gene>
    <name evidence="4" type="ORF">LZ518_10030</name>
</gene>
<keyword evidence="2" id="KW-0732">Signal</keyword>
<dbReference type="RefSeq" id="WP_249915850.1">
    <property type="nucleotide sequence ID" value="NZ_JAMGBB010000001.1"/>
</dbReference>
<dbReference type="PRINTS" id="PR01805">
    <property type="entry name" value="VACJLIPOPROT"/>
</dbReference>
<organism evidence="4 5">
    <name type="scientific">Sphingomonas brevis</name>
    <dbReference type="NCBI Taxonomy" id="2908206"/>
    <lineage>
        <taxon>Bacteria</taxon>
        <taxon>Pseudomonadati</taxon>
        <taxon>Pseudomonadota</taxon>
        <taxon>Alphaproteobacteria</taxon>
        <taxon>Sphingomonadales</taxon>
        <taxon>Sphingomonadaceae</taxon>
        <taxon>Sphingomonas</taxon>
    </lineage>
</organism>
<keyword evidence="5" id="KW-1185">Reference proteome</keyword>
<dbReference type="PANTHER" id="PTHR30035">
    <property type="entry name" value="LIPOPROTEIN VACJ-RELATED"/>
    <property type="match status" value="1"/>
</dbReference>
<sequence length="363" mass="38369">MSVTALTTAIAVAATPLPGGEAPAPNAAFSFALTALDQAPIKVEPAAGSIEVPPPIVPANSTEPSPSNQAAQAAEPETGAPALPAQPESRALPSAMGQTDIVVTGRRPSPDDPLEELNATSFEVTQSVDKAIVAPIAFVYVDVMPRPIRMGLRNFLRNLGEPVVFLNYLLQLKPGKAAETVGRFVINTAVGAAGIVDVAKRKPFNLPHRRNGFANTLGYYGVPQGPYFYLPVIGPTTLRDFIGNRLDVLVFPLAFGKQFSRPEVIVPIATLNELNSRIEYDDEVQQIRAAGDPYVASRSYYLRKRQAEIEALHGRGNGKVPVILPPSEPKQPAPVPAAPDSEQGPSSGAEPVSPATPSAARTP</sequence>